<evidence type="ECO:0000256" key="1">
    <source>
        <dbReference type="SAM" id="Phobius"/>
    </source>
</evidence>
<keyword evidence="3" id="KW-1185">Reference proteome</keyword>
<proteinExistence type="predicted"/>
<gene>
    <name evidence="2" type="ORF">GFSPODELE1_LOCUS8319</name>
</gene>
<organism evidence="2 3">
    <name type="scientific">Somion occarium</name>
    <dbReference type="NCBI Taxonomy" id="3059160"/>
    <lineage>
        <taxon>Eukaryota</taxon>
        <taxon>Fungi</taxon>
        <taxon>Dikarya</taxon>
        <taxon>Basidiomycota</taxon>
        <taxon>Agaricomycotina</taxon>
        <taxon>Agaricomycetes</taxon>
        <taxon>Polyporales</taxon>
        <taxon>Cerrenaceae</taxon>
        <taxon>Somion</taxon>
    </lineage>
</organism>
<feature type="transmembrane region" description="Helical" evidence="1">
    <location>
        <begin position="16"/>
        <end position="45"/>
    </location>
</feature>
<dbReference type="EMBL" id="OZ037949">
    <property type="protein sequence ID" value="CAL1711385.1"/>
    <property type="molecule type" value="Genomic_DNA"/>
</dbReference>
<protein>
    <submittedName>
        <fullName evidence="2">Uncharacterized protein</fullName>
    </submittedName>
</protein>
<accession>A0ABP1DUH7</accession>
<evidence type="ECO:0000313" key="2">
    <source>
        <dbReference type="EMBL" id="CAL1711385.1"/>
    </source>
</evidence>
<dbReference type="Proteomes" id="UP001497453">
    <property type="component" value="Chromosome 6"/>
</dbReference>
<name>A0ABP1DUH7_9APHY</name>
<evidence type="ECO:0000313" key="3">
    <source>
        <dbReference type="Proteomes" id="UP001497453"/>
    </source>
</evidence>
<sequence length="342" mass="37386">MSTRIRYQTGSSPGHFLFVLFSIELGAGSLSHFSLLLASFTTYFLTTSFITMFTKSISAVFAAILLSGAVLPALSMSEGYDEMNVMKRSAITGPNRFKPPTLNEIAWFNHEDDPSFTKRIVIPECSGDPNTPKPDFCSQFGKPPPTLPNGLRIAAFKRDLERRIVIPECSGDPSTPKPAYCSQFGKPAPTLPNGLRIAAFKRELERRIVNLRCSGDPATLPADCFNRPAKPPTTFNGYPFLELRSRNTELAVAKRIFNAHCSGDPATIPADCVNKPPRPSSRLFPDGLPGLEAREEGLSGLDLAKRIINTHCSIATSVLPPECYNLSPFFTTSGRLPKPFAA</sequence>
<keyword evidence="1" id="KW-1133">Transmembrane helix</keyword>
<reference evidence="3" key="1">
    <citation type="submission" date="2024-04" db="EMBL/GenBank/DDBJ databases">
        <authorList>
            <person name="Shaw F."/>
            <person name="Minotto A."/>
        </authorList>
    </citation>
    <scope>NUCLEOTIDE SEQUENCE [LARGE SCALE GENOMIC DNA]</scope>
</reference>
<keyword evidence="1" id="KW-0472">Membrane</keyword>
<keyword evidence="1" id="KW-0812">Transmembrane</keyword>